<dbReference type="GO" id="GO:0005886">
    <property type="term" value="C:plasma membrane"/>
    <property type="evidence" value="ECO:0007669"/>
    <property type="project" value="UniProtKB-SubCell"/>
</dbReference>
<dbReference type="Gene3D" id="1.10.10.820">
    <property type="match status" value="1"/>
</dbReference>
<evidence type="ECO:0000259" key="18">
    <source>
        <dbReference type="PROSITE" id="PS50255"/>
    </source>
</evidence>
<dbReference type="GO" id="GO:0031505">
    <property type="term" value="P:fungal-type cell wall organization"/>
    <property type="evidence" value="ECO:0007669"/>
    <property type="project" value="TreeGrafter"/>
</dbReference>
<keyword evidence="13" id="KW-0325">Glycoprotein</keyword>
<evidence type="ECO:0000256" key="6">
    <source>
        <dbReference type="ARBA" id="ARBA00022692"/>
    </source>
</evidence>
<dbReference type="EC" id="2.4.1.16" evidence="2"/>
<keyword evidence="21" id="KW-1185">Reference proteome</keyword>
<dbReference type="GO" id="GO:0006031">
    <property type="term" value="P:chitin biosynthetic process"/>
    <property type="evidence" value="ECO:0007669"/>
    <property type="project" value="TreeGrafter"/>
</dbReference>
<feature type="compositionally biased region" description="Gly residues" evidence="16">
    <location>
        <begin position="1977"/>
        <end position="1986"/>
    </location>
</feature>
<dbReference type="GO" id="GO:0004100">
    <property type="term" value="F:chitin synthase activity"/>
    <property type="evidence" value="ECO:0007669"/>
    <property type="project" value="UniProtKB-EC"/>
</dbReference>
<dbReference type="PROSITE" id="PS50255">
    <property type="entry name" value="CYTOCHROME_B5_2"/>
    <property type="match status" value="1"/>
</dbReference>
<accession>A0A1Y2GSQ2</accession>
<organism evidence="20 21">
    <name type="scientific">Lobosporangium transversale</name>
    <dbReference type="NCBI Taxonomy" id="64571"/>
    <lineage>
        <taxon>Eukaryota</taxon>
        <taxon>Fungi</taxon>
        <taxon>Fungi incertae sedis</taxon>
        <taxon>Mucoromycota</taxon>
        <taxon>Mortierellomycotina</taxon>
        <taxon>Mortierellomycetes</taxon>
        <taxon>Mortierellales</taxon>
        <taxon>Mortierellaceae</taxon>
        <taxon>Lobosporangium</taxon>
    </lineage>
</organism>
<keyword evidence="12 15" id="KW-0505">Motor protein</keyword>
<dbReference type="Proteomes" id="UP000193648">
    <property type="component" value="Unassembled WGS sequence"/>
</dbReference>
<dbReference type="OrthoDB" id="370884at2759"/>
<evidence type="ECO:0000256" key="8">
    <source>
        <dbReference type="ARBA" id="ARBA00022840"/>
    </source>
</evidence>
<keyword evidence="3" id="KW-1003">Cell membrane</keyword>
<keyword evidence="5" id="KW-0808">Transferase</keyword>
<sequence>MDQQQQPDLSQLPHPTEDNLTSILANRFQQGQIYTRIASSVLLQLNPFIPGRTDISEAVLQDQVLTYKDGARLVPTDQVNKRDPSQQRPITGSIPAPHAIQLATSAYLHMRRTGQDQSIITSGQSGSGKTEAARLVIRQLLALSSQPKKEARVQNQILAASVIIEAFGHAKTSLNINASRVGRFTELQFNERGRLLGAKMLDYFLEKKRISHSASVPDERNFHIFYQLLAGASTEEKTFLKLTEGQFHYLSPASLNRNRTLPGMDDATEFANLRMALKVMGFQKTQVAQIFQLVAAVLHLGNLTFMEDATHTNDACVVRNVDTLIFVADILGVDPNALQNTLTYKTKMIKKELCSVFLDAQGAEQQRDEMAQALYSLLFSWIVEYFNVKLCHEAPANFIGVVDMFGFQQFSVNRLDQFCVNYANERLHQFFLNHVFEASYSDYEVEGLSIPRTHFFDNAACLQMLGMESEEGLIGIMSNQSRHIGRKTDATMLEAFSKQYPRHDSLTITRNMNTHPSFTIQHFLAPVTYTVEGWLEQNVDNLSSDFVTLFRGGPGVSPSMNPFVKGLFTDKALTTESHPRNNNTIVAAQQSNKPKRAPSMRRPKKVEDTSAKTEKSGDSGSSTVGKVISMAAQIQSATQELCDSLAETTPWFLICLRSNDTGMPNHVDSITLKAQVRSLCLAQAAQRLAIEYTISCTHQEFLDRYTSLYLNILEDMPAGAPLKSRMDTVYAEEKWTIHDASVGMHRIFLSEKTWRELEHRLKGSDSDKKGDKKDEAVMLTPGTGLAPTPSAVVDGMGFQGAFAGLNNGLGTPGSFRGDIPNMSEDDQSINSNTAMAAPLLLQQQHLQQHQDMLQQQQPGGYFAQPPQAGYFSGLHPAHASFMANERLENRSFYSGDDNQSEYDPYMRGAVGANRFENESVYGGSEIYRPNTRLFGDAEKRGMMMHADGALTDPDREGTLGDGKDGLKKEGLEDDEEENVPVTSARRNWVFLTYALTWWIPSFLLSKCGRMARPDIRMAWREKVALCILIFFLSLIMIMYIAVLGELICPHQYVYSPGELSDHHAKSNRPLTMVRGEIFDMRKFMVQHNPSIVTHTQLLQYAGIDSTPIFPVQPSALCDGLNGYGSASIDPSIQLPELGAVDPNSRYHDFREFTNVSRPDWYYQKMVFMRQWRVGFLAYTPKFIKEQAAADGIKKRWAILDGNVYDMTNYIQAGNQGVVRTKAGEQTPNVNPAFMEPSVVSLFSVNAGEDITSKFNGLPLDSNMKFVMKVCLRNLFFVGRVDERTSFRCQFANYMLLVPSILIVCTIGFKFLAALQLGSKREPEEHDKFIILQVPCYTEGEESLRKTLDSLAALRYDDKRKLLFVIADGMIIGSGNDRPTPRIVLDILGVDPNIDPEPLSFLSLGEGQKQHNMGKVYSGLYEYNGHVVPYIVIVKVGTPTERQRPGNRGKRDSQMILMRFLNKVHFNSPMTPMELEMYHQIKNVIGVNPSFYEYVLMVDSDTEVLPDSLNRMVSVFLHDTKVMGLCGETQIANEKDSWVTMMQVYEYFISHHLSKAFESLFGSVTCLPGCFCMYRIRTPTKSTPLLISNNIIEDYSENKVDTLHKKNLLHLGEDRYLTTLMLKHFPNYKMTFTPDAQCRTNVPDQWRVLLSQRRRWINSTVHNLMELVFLPQLCGFCCFSMRFIVMIDLFATLIMPVTVVYIGYLIYSIVANDGSIPKLAIIMMGAIYGLQAIIFILRRKWEHIGWMIVYILAIPVFSFYLPLYSFWHFDDFSWGNTRLVVGEKGRTKAVSADQLEGKLFDPKTIPQKKWSDYEQELWEVQTTGSLESKASRIPYGAGYPQQPQQQFYNDGRGSRAGSTYGGANNIHGSGAEIPMSTMGGMNIPMTVPSGPFMGSMYGGNSRPQSPAFGGGPVGVVGSMGTPVMPNATLINTAVPGTPTRSFSPAPQFAYNTHQLQQQPQVPTQLQSLPRNSWTAGSIVGGQVGNGAAGSRMSTSDTPMNQNQNRF</sequence>
<keyword evidence="14 15" id="KW-0009">Actin-binding</keyword>
<evidence type="ECO:0000256" key="16">
    <source>
        <dbReference type="SAM" id="MobiDB-lite"/>
    </source>
</evidence>
<gene>
    <name evidence="20" type="ORF">BCR41DRAFT_394613</name>
</gene>
<dbReference type="InterPro" id="IPR004835">
    <property type="entry name" value="Chitin_synth"/>
</dbReference>
<dbReference type="GO" id="GO:0005524">
    <property type="term" value="F:ATP binding"/>
    <property type="evidence" value="ECO:0007669"/>
    <property type="project" value="UniProtKB-UniRule"/>
</dbReference>
<dbReference type="InterPro" id="IPR027417">
    <property type="entry name" value="P-loop_NTPase"/>
</dbReference>
<dbReference type="InParanoid" id="A0A1Y2GSQ2"/>
<dbReference type="Pfam" id="PF03142">
    <property type="entry name" value="Chitin_synth_2"/>
    <property type="match status" value="1"/>
</dbReference>
<dbReference type="Gene3D" id="1.20.120.720">
    <property type="entry name" value="Myosin VI head, motor domain, U50 subdomain"/>
    <property type="match status" value="1"/>
</dbReference>
<evidence type="ECO:0000256" key="9">
    <source>
        <dbReference type="ARBA" id="ARBA00022989"/>
    </source>
</evidence>
<keyword evidence="8 15" id="KW-0067">ATP-binding</keyword>
<dbReference type="GO" id="GO:0003774">
    <property type="term" value="F:cytoskeletal motor activity"/>
    <property type="evidence" value="ECO:0007669"/>
    <property type="project" value="UniProtKB-UniRule"/>
</dbReference>
<feature type="domain" description="Cytochrome b5 heme-binding" evidence="18">
    <location>
        <begin position="1051"/>
        <end position="1109"/>
    </location>
</feature>
<feature type="binding site" evidence="15">
    <location>
        <begin position="123"/>
        <end position="130"/>
    </location>
    <ligand>
        <name>ATP</name>
        <dbReference type="ChEBI" id="CHEBI:30616"/>
    </ligand>
</feature>
<feature type="transmembrane region" description="Helical" evidence="17">
    <location>
        <begin position="1715"/>
        <end position="1736"/>
    </location>
</feature>
<feature type="transmembrane region" description="Helical" evidence="17">
    <location>
        <begin position="988"/>
        <end position="1004"/>
    </location>
</feature>
<dbReference type="SUPFAM" id="SSF55856">
    <property type="entry name" value="Cytochrome b5-like heme/steroid binding domain"/>
    <property type="match status" value="1"/>
</dbReference>
<dbReference type="PANTHER" id="PTHR22914">
    <property type="entry name" value="CHITIN SYNTHASE"/>
    <property type="match status" value="1"/>
</dbReference>
<dbReference type="SMART" id="SM01117">
    <property type="entry name" value="Cyt-b5"/>
    <property type="match status" value="2"/>
</dbReference>
<dbReference type="GO" id="GO:0003779">
    <property type="term" value="F:actin binding"/>
    <property type="evidence" value="ECO:0007669"/>
    <property type="project" value="UniProtKB-KW"/>
</dbReference>
<feature type="region of interest" description="Disordered" evidence="16">
    <location>
        <begin position="575"/>
        <end position="622"/>
    </location>
</feature>
<dbReference type="SMART" id="SM00242">
    <property type="entry name" value="MYSc"/>
    <property type="match status" value="1"/>
</dbReference>
<feature type="compositionally biased region" description="Basic and acidic residues" evidence="16">
    <location>
        <begin position="952"/>
        <end position="970"/>
    </location>
</feature>
<dbReference type="Gene3D" id="3.40.850.10">
    <property type="entry name" value="Kinesin motor domain"/>
    <property type="match status" value="1"/>
</dbReference>
<feature type="compositionally biased region" description="Polar residues" evidence="16">
    <location>
        <begin position="1990"/>
        <end position="2005"/>
    </location>
</feature>
<dbReference type="Gene3D" id="1.20.58.530">
    <property type="match status" value="1"/>
</dbReference>
<feature type="transmembrane region" description="Helical" evidence="17">
    <location>
        <begin position="1290"/>
        <end position="1312"/>
    </location>
</feature>
<evidence type="ECO:0000256" key="4">
    <source>
        <dbReference type="ARBA" id="ARBA00022676"/>
    </source>
</evidence>
<protein>
    <recommendedName>
        <fullName evidence="2">chitin synthase</fullName>
        <ecNumber evidence="2">2.4.1.16</ecNumber>
    </recommendedName>
</protein>
<evidence type="ECO:0000313" key="20">
    <source>
        <dbReference type="EMBL" id="ORZ21851.1"/>
    </source>
</evidence>
<feature type="compositionally biased region" description="Polar residues" evidence="16">
    <location>
        <begin position="575"/>
        <end position="592"/>
    </location>
</feature>
<dbReference type="InterPro" id="IPR001609">
    <property type="entry name" value="Myosin_head_motor_dom-like"/>
</dbReference>
<evidence type="ECO:0000256" key="17">
    <source>
        <dbReference type="SAM" id="Phobius"/>
    </source>
</evidence>
<keyword evidence="4" id="KW-0328">Glycosyltransferase</keyword>
<keyword evidence="7 15" id="KW-0547">Nucleotide-binding</keyword>
<dbReference type="InterPro" id="IPR036961">
    <property type="entry name" value="Kinesin_motor_dom_sf"/>
</dbReference>
<evidence type="ECO:0000256" key="3">
    <source>
        <dbReference type="ARBA" id="ARBA00022475"/>
    </source>
</evidence>
<feature type="transmembrane region" description="Helical" evidence="17">
    <location>
        <begin position="1025"/>
        <end position="1047"/>
    </location>
</feature>
<feature type="transmembrane region" description="Helical" evidence="17">
    <location>
        <begin position="1743"/>
        <end position="1766"/>
    </location>
</feature>
<feature type="transmembrane region" description="Helical" evidence="17">
    <location>
        <begin position="1688"/>
        <end position="1709"/>
    </location>
</feature>
<dbReference type="InterPro" id="IPR036037">
    <property type="entry name" value="MYSc_Myo17"/>
</dbReference>
<evidence type="ECO:0000256" key="13">
    <source>
        <dbReference type="ARBA" id="ARBA00023180"/>
    </source>
</evidence>
<name>A0A1Y2GSQ2_9FUNG</name>
<dbReference type="SUPFAM" id="SSF53448">
    <property type="entry name" value="Nucleotide-diphospho-sugar transferases"/>
    <property type="match status" value="1"/>
</dbReference>
<dbReference type="PRINTS" id="PR00193">
    <property type="entry name" value="MYOSINHEAVY"/>
</dbReference>
<evidence type="ECO:0000256" key="15">
    <source>
        <dbReference type="PROSITE-ProRule" id="PRU00782"/>
    </source>
</evidence>
<keyword evidence="9 17" id="KW-1133">Transmembrane helix</keyword>
<dbReference type="SUPFAM" id="SSF52540">
    <property type="entry name" value="P-loop containing nucleoside triphosphate hydrolases"/>
    <property type="match status" value="1"/>
</dbReference>
<keyword evidence="6 17" id="KW-0812">Transmembrane</keyword>
<evidence type="ECO:0000256" key="1">
    <source>
        <dbReference type="ARBA" id="ARBA00004651"/>
    </source>
</evidence>
<dbReference type="Pfam" id="PF00063">
    <property type="entry name" value="Myosin_head"/>
    <property type="match status" value="1"/>
</dbReference>
<dbReference type="FunFam" id="1.10.10.820:FF:000001">
    <property type="entry name" value="Myosin heavy chain"/>
    <property type="match status" value="1"/>
</dbReference>
<dbReference type="EMBL" id="MCFF01000011">
    <property type="protein sequence ID" value="ORZ21851.1"/>
    <property type="molecule type" value="Genomic_DNA"/>
</dbReference>
<comment type="subcellular location">
    <subcellularLocation>
        <location evidence="1">Cell membrane</location>
        <topology evidence="1">Multi-pass membrane protein</topology>
    </subcellularLocation>
</comment>
<dbReference type="STRING" id="64571.A0A1Y2GSQ2"/>
<feature type="domain" description="Myosin motor" evidence="19">
    <location>
        <begin position="4"/>
        <end position="762"/>
    </location>
</feature>
<dbReference type="InterPro" id="IPR029044">
    <property type="entry name" value="Nucleotide-diphossugar_trans"/>
</dbReference>
<proteinExistence type="inferred from homology"/>
<dbReference type="PROSITE" id="PS51456">
    <property type="entry name" value="MYOSIN_MOTOR"/>
    <property type="match status" value="1"/>
</dbReference>
<feature type="region of interest" description="Actin-binding" evidence="15">
    <location>
        <begin position="638"/>
        <end position="660"/>
    </location>
</feature>
<keyword evidence="11 17" id="KW-0472">Membrane</keyword>
<keyword evidence="10 15" id="KW-0518">Myosin</keyword>
<comment type="caution">
    <text evidence="20">The sequence shown here is derived from an EMBL/GenBank/DDBJ whole genome shotgun (WGS) entry which is preliminary data.</text>
</comment>
<feature type="compositionally biased region" description="Basic and acidic residues" evidence="16">
    <location>
        <begin position="605"/>
        <end position="617"/>
    </location>
</feature>
<dbReference type="GeneID" id="33570501"/>
<evidence type="ECO:0000256" key="7">
    <source>
        <dbReference type="ARBA" id="ARBA00022741"/>
    </source>
</evidence>
<evidence type="ECO:0000256" key="2">
    <source>
        <dbReference type="ARBA" id="ARBA00012543"/>
    </source>
</evidence>
<dbReference type="PANTHER" id="PTHR22914:SF45">
    <property type="entry name" value="CHITIN SYNTHASE"/>
    <property type="match status" value="1"/>
</dbReference>
<dbReference type="InterPro" id="IPR001199">
    <property type="entry name" value="Cyt_B5-like_heme/steroid-bd"/>
</dbReference>
<dbReference type="GO" id="GO:0030428">
    <property type="term" value="C:cell septum"/>
    <property type="evidence" value="ECO:0007669"/>
    <property type="project" value="TreeGrafter"/>
</dbReference>
<feature type="region of interest" description="Disordered" evidence="16">
    <location>
        <begin position="948"/>
        <end position="978"/>
    </location>
</feature>
<evidence type="ECO:0000256" key="11">
    <source>
        <dbReference type="ARBA" id="ARBA00023136"/>
    </source>
</evidence>
<dbReference type="RefSeq" id="XP_021883102.1">
    <property type="nucleotide sequence ID" value="XM_022028658.1"/>
</dbReference>
<reference evidence="20 21" key="1">
    <citation type="submission" date="2016-07" db="EMBL/GenBank/DDBJ databases">
        <title>Pervasive Adenine N6-methylation of Active Genes in Fungi.</title>
        <authorList>
            <consortium name="DOE Joint Genome Institute"/>
            <person name="Mondo S.J."/>
            <person name="Dannebaum R.O."/>
            <person name="Kuo R.C."/>
            <person name="Labutti K."/>
            <person name="Haridas S."/>
            <person name="Kuo A."/>
            <person name="Salamov A."/>
            <person name="Ahrendt S.R."/>
            <person name="Lipzen A."/>
            <person name="Sullivan W."/>
            <person name="Andreopoulos W.B."/>
            <person name="Clum A."/>
            <person name="Lindquist E."/>
            <person name="Daum C."/>
            <person name="Ramamoorthy G.K."/>
            <person name="Gryganskyi A."/>
            <person name="Culley D."/>
            <person name="Magnuson J.K."/>
            <person name="James T.Y."/>
            <person name="O'Malley M.A."/>
            <person name="Stajich J.E."/>
            <person name="Spatafora J.W."/>
            <person name="Visel A."/>
            <person name="Grigoriev I.V."/>
        </authorList>
    </citation>
    <scope>NUCLEOTIDE SEQUENCE [LARGE SCALE GENOMIC DNA]</scope>
    <source>
        <strain evidence="20 21">NRRL 3116</strain>
    </source>
</reference>
<comment type="similarity">
    <text evidence="15">Belongs to the TRAFAC class myosin-kinesin ATPase superfamily. Myosin family.</text>
</comment>
<dbReference type="CDD" id="cd04190">
    <property type="entry name" value="Chitin_synth_C"/>
    <property type="match status" value="1"/>
</dbReference>
<dbReference type="GO" id="GO:0016459">
    <property type="term" value="C:myosin complex"/>
    <property type="evidence" value="ECO:0007669"/>
    <property type="project" value="UniProtKB-KW"/>
</dbReference>
<feature type="compositionally biased region" description="Basic residues" evidence="16">
    <location>
        <begin position="593"/>
        <end position="604"/>
    </location>
</feature>
<evidence type="ECO:0000313" key="21">
    <source>
        <dbReference type="Proteomes" id="UP000193648"/>
    </source>
</evidence>
<evidence type="ECO:0000259" key="19">
    <source>
        <dbReference type="PROSITE" id="PS51456"/>
    </source>
</evidence>
<evidence type="ECO:0000256" key="12">
    <source>
        <dbReference type="ARBA" id="ARBA00023175"/>
    </source>
</evidence>
<feature type="region of interest" description="Disordered" evidence="16">
    <location>
        <begin position="1975"/>
        <end position="2005"/>
    </location>
</feature>
<dbReference type="CDD" id="cd14879">
    <property type="entry name" value="MYSc_Myo17"/>
    <property type="match status" value="1"/>
</dbReference>
<evidence type="ECO:0000256" key="5">
    <source>
        <dbReference type="ARBA" id="ARBA00022679"/>
    </source>
</evidence>
<evidence type="ECO:0000256" key="14">
    <source>
        <dbReference type="ARBA" id="ARBA00023203"/>
    </source>
</evidence>
<evidence type="ECO:0000256" key="10">
    <source>
        <dbReference type="ARBA" id="ARBA00023123"/>
    </source>
</evidence>
<dbReference type="Gene3D" id="3.90.550.10">
    <property type="entry name" value="Spore Coat Polysaccharide Biosynthesis Protein SpsA, Chain A"/>
    <property type="match status" value="1"/>
</dbReference>
<dbReference type="InterPro" id="IPR036400">
    <property type="entry name" value="Cyt_B5-like_heme/steroid_sf"/>
</dbReference>